<feature type="region of interest" description="Disordered" evidence="1">
    <location>
        <begin position="207"/>
        <end position="227"/>
    </location>
</feature>
<dbReference type="RefSeq" id="WP_183204539.1">
    <property type="nucleotide sequence ID" value="NZ_BAAAER010000009.1"/>
</dbReference>
<dbReference type="GO" id="GO:0006313">
    <property type="term" value="P:DNA transposition"/>
    <property type="evidence" value="ECO:0007669"/>
    <property type="project" value="InterPro"/>
</dbReference>
<reference evidence="3 4" key="1">
    <citation type="submission" date="2020-08" db="EMBL/GenBank/DDBJ databases">
        <title>Genomic Encyclopedia of Type Strains, Phase IV (KMG-IV): sequencing the most valuable type-strain genomes for metagenomic binning, comparative biology and taxonomic classification.</title>
        <authorList>
            <person name="Goeker M."/>
        </authorList>
    </citation>
    <scope>NUCLEOTIDE SEQUENCE [LARGE SCALE GENOMIC DNA]</scope>
    <source>
        <strain evidence="3 4">DSM 23960</strain>
    </source>
</reference>
<comment type="caution">
    <text evidence="3">The sequence shown here is derived from an EMBL/GenBank/DDBJ whole genome shotgun (WGS) entry which is preliminary data.</text>
</comment>
<dbReference type="Pfam" id="PF01797">
    <property type="entry name" value="Y1_Tnp"/>
    <property type="match status" value="1"/>
</dbReference>
<dbReference type="GO" id="GO:0004803">
    <property type="term" value="F:transposase activity"/>
    <property type="evidence" value="ECO:0007669"/>
    <property type="project" value="InterPro"/>
</dbReference>
<sequence>MCRLARVVAPGLPHHVSQWGNRREQVFFGDDDYQAYLDLVDAAARRAGTAIWAFCLLPNHVHFVMTPTHADGLRATFAEAHRRYTARINTRLRQTGHLWQGRFSSAVLDEKHLLTAVRHLSLNPVRCRLVETAAEWRWSSVAAHLTAREDDVVDVTPILDRVGNFAGFLAEPEDAQAVSALRRSYSTGRPVGAADWIAQLEEMTSRSLAPRKRGRKPRAQAEAGLAA</sequence>
<name>A0A7W6NQQ8_9CAUL</name>
<keyword evidence="4" id="KW-1185">Reference proteome</keyword>
<gene>
    <name evidence="3" type="ORF">GGR12_002313</name>
</gene>
<protein>
    <submittedName>
        <fullName evidence="3">Putative transposase</fullName>
    </submittedName>
</protein>
<evidence type="ECO:0000256" key="1">
    <source>
        <dbReference type="SAM" id="MobiDB-lite"/>
    </source>
</evidence>
<accession>A0A7W6NQQ8</accession>
<dbReference type="InterPro" id="IPR002686">
    <property type="entry name" value="Transposase_17"/>
</dbReference>
<dbReference type="PANTHER" id="PTHR34322">
    <property type="entry name" value="TRANSPOSASE, Y1_TNP DOMAIN-CONTAINING"/>
    <property type="match status" value="1"/>
</dbReference>
<dbReference type="InterPro" id="IPR036515">
    <property type="entry name" value="Transposase_17_sf"/>
</dbReference>
<evidence type="ECO:0000259" key="2">
    <source>
        <dbReference type="SMART" id="SM01321"/>
    </source>
</evidence>
<evidence type="ECO:0000313" key="3">
    <source>
        <dbReference type="EMBL" id="MBB4083447.1"/>
    </source>
</evidence>
<dbReference type="PANTHER" id="PTHR34322:SF2">
    <property type="entry name" value="TRANSPOSASE IS200-LIKE DOMAIN-CONTAINING PROTEIN"/>
    <property type="match status" value="1"/>
</dbReference>
<dbReference type="SMART" id="SM01321">
    <property type="entry name" value="Y1_Tnp"/>
    <property type="match status" value="1"/>
</dbReference>
<feature type="compositionally biased region" description="Basic residues" evidence="1">
    <location>
        <begin position="209"/>
        <end position="218"/>
    </location>
</feature>
<dbReference type="Gene3D" id="3.30.70.1290">
    <property type="entry name" value="Transposase IS200-like"/>
    <property type="match status" value="1"/>
</dbReference>
<proteinExistence type="predicted"/>
<dbReference type="Proteomes" id="UP000529946">
    <property type="component" value="Unassembled WGS sequence"/>
</dbReference>
<organism evidence="3 4">
    <name type="scientific">Brevundimonas lenta</name>
    <dbReference type="NCBI Taxonomy" id="424796"/>
    <lineage>
        <taxon>Bacteria</taxon>
        <taxon>Pseudomonadati</taxon>
        <taxon>Pseudomonadota</taxon>
        <taxon>Alphaproteobacteria</taxon>
        <taxon>Caulobacterales</taxon>
        <taxon>Caulobacteraceae</taxon>
        <taxon>Brevundimonas</taxon>
    </lineage>
</organism>
<dbReference type="EMBL" id="JACIDM010000002">
    <property type="protein sequence ID" value="MBB4083447.1"/>
    <property type="molecule type" value="Genomic_DNA"/>
</dbReference>
<dbReference type="SUPFAM" id="SSF143422">
    <property type="entry name" value="Transposase IS200-like"/>
    <property type="match status" value="1"/>
</dbReference>
<evidence type="ECO:0000313" key="4">
    <source>
        <dbReference type="Proteomes" id="UP000529946"/>
    </source>
</evidence>
<feature type="domain" description="Transposase IS200-like" evidence="2">
    <location>
        <begin position="9"/>
        <end position="123"/>
    </location>
</feature>
<dbReference type="AlphaFoldDB" id="A0A7W6NQQ8"/>
<dbReference type="GO" id="GO:0003677">
    <property type="term" value="F:DNA binding"/>
    <property type="evidence" value="ECO:0007669"/>
    <property type="project" value="InterPro"/>
</dbReference>